<dbReference type="PANTHER" id="PTHR31157">
    <property type="entry name" value="SCP DOMAIN-CONTAINING PROTEIN"/>
    <property type="match status" value="1"/>
</dbReference>
<dbReference type="KEGG" id="bbae:FRD01_08800"/>
<accession>A0A5B8XUH3</accession>
<dbReference type="EMBL" id="CP042467">
    <property type="protein sequence ID" value="QED27336.1"/>
    <property type="molecule type" value="Genomic_DNA"/>
</dbReference>
<evidence type="ECO:0000313" key="3">
    <source>
        <dbReference type="Proteomes" id="UP000321595"/>
    </source>
</evidence>
<dbReference type="InterPro" id="IPR014044">
    <property type="entry name" value="CAP_dom"/>
</dbReference>
<dbReference type="SUPFAM" id="SSF55797">
    <property type="entry name" value="PR-1-like"/>
    <property type="match status" value="1"/>
</dbReference>
<evidence type="ECO:0000259" key="1">
    <source>
        <dbReference type="Pfam" id="PF00188"/>
    </source>
</evidence>
<name>A0A5B8XUH3_9DELT</name>
<dbReference type="Gene3D" id="3.40.33.10">
    <property type="entry name" value="CAP"/>
    <property type="match status" value="1"/>
</dbReference>
<reference evidence="2 3" key="1">
    <citation type="submission" date="2019-08" db="EMBL/GenBank/DDBJ databases">
        <authorList>
            <person name="Liang Q."/>
        </authorList>
    </citation>
    <scope>NUCLEOTIDE SEQUENCE [LARGE SCALE GENOMIC DNA]</scope>
    <source>
        <strain evidence="2 3">V1718</strain>
    </source>
</reference>
<dbReference type="Pfam" id="PF00188">
    <property type="entry name" value="CAP"/>
    <property type="match status" value="1"/>
</dbReference>
<proteinExistence type="predicted"/>
<dbReference type="InterPro" id="IPR035940">
    <property type="entry name" value="CAP_sf"/>
</dbReference>
<dbReference type="Proteomes" id="UP000321595">
    <property type="component" value="Chromosome"/>
</dbReference>
<sequence length="222" mass="23683">MRVLLSSLLLAALISGCGGLSNSYINHPDVIEPNRLGTSEFADVIDWSSPDYEKINAACHLATNEARIAQGGQGLRWNATLEKAASAYAEESARGGFLAHEHPSNSAMRLPDQRVAAAGGANPITSENLAWIPGYPIGPDQGVYVRQGGYSITADGPLLSPHTYASLARTVVDGWLNSPGHRANLLDRNAREVGCGSYMTPDANGMSMVTFVQKFQVSELLK</sequence>
<dbReference type="AlphaFoldDB" id="A0A5B8XUH3"/>
<feature type="domain" description="SCP" evidence="1">
    <location>
        <begin position="62"/>
        <end position="215"/>
    </location>
</feature>
<organism evidence="2 3">
    <name type="scientific">Microvenator marinus</name>
    <dbReference type="NCBI Taxonomy" id="2600177"/>
    <lineage>
        <taxon>Bacteria</taxon>
        <taxon>Deltaproteobacteria</taxon>
        <taxon>Bradymonadales</taxon>
        <taxon>Microvenatoraceae</taxon>
        <taxon>Microvenator</taxon>
    </lineage>
</organism>
<evidence type="ECO:0000313" key="2">
    <source>
        <dbReference type="EMBL" id="QED27336.1"/>
    </source>
</evidence>
<dbReference type="PANTHER" id="PTHR31157:SF1">
    <property type="entry name" value="SCP DOMAIN-CONTAINING PROTEIN"/>
    <property type="match status" value="1"/>
</dbReference>
<dbReference type="OrthoDB" id="68195at2"/>
<dbReference type="RefSeq" id="WP_146959021.1">
    <property type="nucleotide sequence ID" value="NZ_CP042467.1"/>
</dbReference>
<protein>
    <submittedName>
        <fullName evidence="2">CAP domain-containing protein</fullName>
    </submittedName>
</protein>
<gene>
    <name evidence="2" type="ORF">FRD01_08800</name>
</gene>
<keyword evidence="3" id="KW-1185">Reference proteome</keyword>
<dbReference type="PROSITE" id="PS51257">
    <property type="entry name" value="PROKAR_LIPOPROTEIN"/>
    <property type="match status" value="1"/>
</dbReference>
<dbReference type="CDD" id="cd05379">
    <property type="entry name" value="CAP_bacterial"/>
    <property type="match status" value="1"/>
</dbReference>